<dbReference type="PANTHER" id="PTHR33050:SF7">
    <property type="entry name" value="RIBONUCLEASE H"/>
    <property type="match status" value="1"/>
</dbReference>
<protein>
    <submittedName>
        <fullName evidence="1">Uncharacterized protein</fullName>
    </submittedName>
</protein>
<reference evidence="1" key="1">
    <citation type="journal article" date="2023" name="G3 (Bethesda)">
        <title>Whole genome assembly and annotation of the endangered Caribbean coral Acropora cervicornis.</title>
        <authorList>
            <person name="Selwyn J.D."/>
            <person name="Vollmer S.V."/>
        </authorList>
    </citation>
    <scope>NUCLEOTIDE SEQUENCE</scope>
    <source>
        <strain evidence="1">K2</strain>
    </source>
</reference>
<sequence length="155" mass="17490">MICLFAFRIEELQLGLNMWLNKRSFAKRELQQLLGELSYVSACVQTGRAFMSGLLNALCSWASAPKSTVHPVSNDLRADIIWGLHFLSHYNGVSVISSDVIISNSELFATDTRLTSCGAVFFGECFHREFPDFIITQDRHINEFELLTVVISIKL</sequence>
<comment type="caution">
    <text evidence="1">The sequence shown here is derived from an EMBL/GenBank/DDBJ whole genome shotgun (WGS) entry which is preliminary data.</text>
</comment>
<dbReference type="AlphaFoldDB" id="A0AAD9PVA4"/>
<dbReference type="InterPro" id="IPR052055">
    <property type="entry name" value="Hepadnavirus_pol/RT"/>
</dbReference>
<organism evidence="1 2">
    <name type="scientific">Acropora cervicornis</name>
    <name type="common">Staghorn coral</name>
    <dbReference type="NCBI Taxonomy" id="6130"/>
    <lineage>
        <taxon>Eukaryota</taxon>
        <taxon>Metazoa</taxon>
        <taxon>Cnidaria</taxon>
        <taxon>Anthozoa</taxon>
        <taxon>Hexacorallia</taxon>
        <taxon>Scleractinia</taxon>
        <taxon>Astrocoeniina</taxon>
        <taxon>Acroporidae</taxon>
        <taxon>Acropora</taxon>
    </lineage>
</organism>
<gene>
    <name evidence="1" type="ORF">P5673_029623</name>
</gene>
<proteinExistence type="predicted"/>
<name>A0AAD9PVA4_ACRCE</name>
<dbReference type="EMBL" id="JARQWQ010000120">
    <property type="protein sequence ID" value="KAK2549802.1"/>
    <property type="molecule type" value="Genomic_DNA"/>
</dbReference>
<reference evidence="1" key="2">
    <citation type="journal article" date="2023" name="Science">
        <title>Genomic signatures of disease resistance in endangered staghorn corals.</title>
        <authorList>
            <person name="Vollmer S.V."/>
            <person name="Selwyn J.D."/>
            <person name="Despard B.A."/>
            <person name="Roesel C.L."/>
        </authorList>
    </citation>
    <scope>NUCLEOTIDE SEQUENCE</scope>
    <source>
        <strain evidence="1">K2</strain>
    </source>
</reference>
<dbReference type="PANTHER" id="PTHR33050">
    <property type="entry name" value="REVERSE TRANSCRIPTASE DOMAIN-CONTAINING PROTEIN"/>
    <property type="match status" value="1"/>
</dbReference>
<evidence type="ECO:0000313" key="2">
    <source>
        <dbReference type="Proteomes" id="UP001249851"/>
    </source>
</evidence>
<keyword evidence="2" id="KW-1185">Reference proteome</keyword>
<dbReference type="Proteomes" id="UP001249851">
    <property type="component" value="Unassembled WGS sequence"/>
</dbReference>
<accession>A0AAD9PVA4</accession>
<evidence type="ECO:0000313" key="1">
    <source>
        <dbReference type="EMBL" id="KAK2549802.1"/>
    </source>
</evidence>